<dbReference type="AlphaFoldDB" id="F9W7X3"/>
<name>F9W7X3_TRYCI</name>
<accession>F9W7X3</accession>
<dbReference type="VEuPathDB" id="TriTrypDB:TcIL3000_0_40630"/>
<evidence type="ECO:0000256" key="1">
    <source>
        <dbReference type="SAM" id="MobiDB-lite"/>
    </source>
</evidence>
<keyword evidence="3" id="KW-1185">Reference proteome</keyword>
<organism evidence="2 3">
    <name type="scientific">Trypanosoma congolense (strain IL3000)</name>
    <dbReference type="NCBI Taxonomy" id="1068625"/>
    <lineage>
        <taxon>Eukaryota</taxon>
        <taxon>Discoba</taxon>
        <taxon>Euglenozoa</taxon>
        <taxon>Kinetoplastea</taxon>
        <taxon>Metakinetoplastina</taxon>
        <taxon>Trypanosomatida</taxon>
        <taxon>Trypanosomatidae</taxon>
        <taxon>Trypanosoma</taxon>
        <taxon>Nannomonas</taxon>
    </lineage>
</organism>
<protein>
    <submittedName>
        <fullName evidence="2">WGS project CAEQ00000000 data, annotated contig 1671</fullName>
    </submittedName>
</protein>
<dbReference type="Proteomes" id="UP000000702">
    <property type="component" value="Unassembled WGS sequence"/>
</dbReference>
<reference evidence="2 3" key="2">
    <citation type="journal article" date="2012" name="Proc. Natl. Acad. Sci. U.S.A.">
        <title>Antigenic diversity is generated by distinct evolutionary mechanisms in African trypanosome species.</title>
        <authorList>
            <person name="Jackson A.P."/>
            <person name="Berry A."/>
            <person name="Aslett M."/>
            <person name="Allison H.C."/>
            <person name="Burton P."/>
            <person name="Vavrova-Anderson J."/>
            <person name="Brown R."/>
            <person name="Browne H."/>
            <person name="Corton N."/>
            <person name="Hauser H."/>
            <person name="Gamble J."/>
            <person name="Gilderthorp R."/>
            <person name="Marcello L."/>
            <person name="McQuillan J."/>
            <person name="Otto T.D."/>
            <person name="Quail M.A."/>
            <person name="Sanders M.J."/>
            <person name="van Tonder A."/>
            <person name="Ginger M.L."/>
            <person name="Field M.C."/>
            <person name="Barry J.D."/>
            <person name="Hertz-Fowler C."/>
            <person name="Berriman M."/>
        </authorList>
    </citation>
    <scope>NUCLEOTIDE SEQUENCE [LARGE SCALE GENOMIC DNA]</scope>
    <source>
        <strain evidence="2 3">IL3000</strain>
    </source>
</reference>
<evidence type="ECO:0000313" key="2">
    <source>
        <dbReference type="EMBL" id="CCD13295.1"/>
    </source>
</evidence>
<sequence length="253" mass="28680">MQNRTHIPVRSKKFTHTHFTDPPFFFAAATSFTPFSRPLPTLNCTYVPALPLIRRVNFSPLPLAWLPHVYDFVSLYNIISSSSLSPASQTHTKNDARMLTGTAPYYFTPRNHNGNLFLLFHLPLACTTNSAPFAHIVTSSCRPHTHIPNEAQNKTIRAKDHVNIHIWRTTNPITTNCGAQPSFLFPLVLKKKETKKNIHKFNAKKTLPLCPHISTNPFHPAHKRILPPPSHRTYLSGYSSRRSHPKESASTLH</sequence>
<comment type="caution">
    <text evidence="2">The sequence shown here is derived from an EMBL/GenBank/DDBJ whole genome shotgun (WGS) entry which is preliminary data.</text>
</comment>
<proteinExistence type="predicted"/>
<reference evidence="3" key="1">
    <citation type="submission" date="2011-07" db="EMBL/GenBank/DDBJ databases">
        <title>Divergent evolution of antigenic variation in African trypanosomes.</title>
        <authorList>
            <person name="Jackson A.P."/>
            <person name="Berry A."/>
            <person name="Allison H.C."/>
            <person name="Burton P."/>
            <person name="Anderson J."/>
            <person name="Aslett M."/>
            <person name="Brown R."/>
            <person name="Corton N."/>
            <person name="Harris D."/>
            <person name="Hauser H."/>
            <person name="Gamble J."/>
            <person name="Gilderthorp R."/>
            <person name="McQuillan J."/>
            <person name="Quail M.A."/>
            <person name="Sanders M."/>
            <person name="Van Tonder A."/>
            <person name="Ginger M.L."/>
            <person name="Donelson J.E."/>
            <person name="Field M.C."/>
            <person name="Barry J.D."/>
            <person name="Berriman M."/>
            <person name="Hertz-Fowler C."/>
        </authorList>
    </citation>
    <scope>NUCLEOTIDE SEQUENCE [LARGE SCALE GENOMIC DNA]</scope>
    <source>
        <strain evidence="3">IL3000</strain>
    </source>
</reference>
<feature type="region of interest" description="Disordered" evidence="1">
    <location>
        <begin position="220"/>
        <end position="253"/>
    </location>
</feature>
<evidence type="ECO:0000313" key="3">
    <source>
        <dbReference type="Proteomes" id="UP000000702"/>
    </source>
</evidence>
<dbReference type="EMBL" id="CAEQ01001098">
    <property type="protein sequence ID" value="CCD13295.1"/>
    <property type="molecule type" value="Genomic_DNA"/>
</dbReference>
<gene>
    <name evidence="2" type="ORF">TCIL3000_0_40630</name>
</gene>